<feature type="active site" description="Proton acceptor" evidence="6">
    <location>
        <position position="396"/>
    </location>
</feature>
<evidence type="ECO:0000313" key="11">
    <source>
        <dbReference type="EMBL" id="GIM09989.1"/>
    </source>
</evidence>
<accession>A0A8J4GKV9</accession>
<dbReference type="InterPro" id="IPR030616">
    <property type="entry name" value="Aur-like"/>
</dbReference>
<keyword evidence="2" id="KW-0808">Transferase</keyword>
<feature type="region of interest" description="Disordered" evidence="9">
    <location>
        <begin position="197"/>
        <end position="237"/>
    </location>
</feature>
<name>A0A8J4GKV9_9CHLO</name>
<dbReference type="Pfam" id="PF00069">
    <property type="entry name" value="Pkinase"/>
    <property type="match status" value="1"/>
</dbReference>
<feature type="compositionally biased region" description="Polar residues" evidence="9">
    <location>
        <begin position="42"/>
        <end position="56"/>
    </location>
</feature>
<evidence type="ECO:0000256" key="2">
    <source>
        <dbReference type="ARBA" id="ARBA00022679"/>
    </source>
</evidence>
<dbReference type="PROSITE" id="PS00108">
    <property type="entry name" value="PROTEIN_KINASE_ST"/>
    <property type="match status" value="1"/>
</dbReference>
<keyword evidence="4" id="KW-0418">Kinase</keyword>
<dbReference type="PROSITE" id="PS50011">
    <property type="entry name" value="PROTEIN_KINASE_DOM"/>
    <property type="match status" value="1"/>
</dbReference>
<keyword evidence="5 7" id="KW-0067">ATP-binding</keyword>
<evidence type="ECO:0000256" key="7">
    <source>
        <dbReference type="PIRSR" id="PIRSR630616-2"/>
    </source>
</evidence>
<dbReference type="SMART" id="SM00220">
    <property type="entry name" value="S_TKc"/>
    <property type="match status" value="1"/>
</dbReference>
<evidence type="ECO:0000256" key="9">
    <source>
        <dbReference type="SAM" id="MobiDB-lite"/>
    </source>
</evidence>
<gene>
    <name evidence="11" type="ORF">Vretimale_13776</name>
</gene>
<feature type="region of interest" description="Disordered" evidence="9">
    <location>
        <begin position="30"/>
        <end position="58"/>
    </location>
</feature>
<organism evidence="11 12">
    <name type="scientific">Volvox reticuliferus</name>
    <dbReference type="NCBI Taxonomy" id="1737510"/>
    <lineage>
        <taxon>Eukaryota</taxon>
        <taxon>Viridiplantae</taxon>
        <taxon>Chlorophyta</taxon>
        <taxon>core chlorophytes</taxon>
        <taxon>Chlorophyceae</taxon>
        <taxon>CS clade</taxon>
        <taxon>Chlamydomonadales</taxon>
        <taxon>Volvocaceae</taxon>
        <taxon>Volvox</taxon>
    </lineage>
</organism>
<dbReference type="FunFam" id="1.10.510.10:FF:000813">
    <property type="entry name" value="Aurora-like kinase"/>
    <property type="match status" value="1"/>
</dbReference>
<evidence type="ECO:0000256" key="3">
    <source>
        <dbReference type="ARBA" id="ARBA00022741"/>
    </source>
</evidence>
<protein>
    <recommendedName>
        <fullName evidence="10">Protein kinase domain-containing protein</fullName>
    </recommendedName>
</protein>
<evidence type="ECO:0000259" key="10">
    <source>
        <dbReference type="PROSITE" id="PS50011"/>
    </source>
</evidence>
<dbReference type="AlphaFoldDB" id="A0A8J4GKV9"/>
<feature type="binding site" evidence="7">
    <location>
        <begin position="400"/>
        <end position="401"/>
    </location>
    <ligand>
        <name>ATP</name>
        <dbReference type="ChEBI" id="CHEBI:30616"/>
    </ligand>
</feature>
<dbReference type="FunFam" id="3.30.200.20:FF:000042">
    <property type="entry name" value="Aurora kinase A"/>
    <property type="match status" value="1"/>
</dbReference>
<evidence type="ECO:0000256" key="8">
    <source>
        <dbReference type="PIRSR" id="PIRSR630616-3"/>
    </source>
</evidence>
<reference evidence="11" key="1">
    <citation type="journal article" date="2021" name="Proc. Natl. Acad. Sci. U.S.A.">
        <title>Three genomes in the algal genus Volvox reveal the fate of a haploid sex-determining region after a transition to homothallism.</title>
        <authorList>
            <person name="Yamamoto K."/>
            <person name="Hamaji T."/>
            <person name="Kawai-Toyooka H."/>
            <person name="Matsuzaki R."/>
            <person name="Takahashi F."/>
            <person name="Nishimura Y."/>
            <person name="Kawachi M."/>
            <person name="Noguchi H."/>
            <person name="Minakuchi Y."/>
            <person name="Umen J.G."/>
            <person name="Toyoda A."/>
            <person name="Nozaki H."/>
        </authorList>
    </citation>
    <scope>NUCLEOTIDE SEQUENCE</scope>
    <source>
        <strain evidence="11">NIES-3785</strain>
    </source>
</reference>
<comment type="caution">
    <text evidence="11">The sequence shown here is derived from an EMBL/GenBank/DDBJ whole genome shotgun (WGS) entry which is preliminary data.</text>
</comment>
<evidence type="ECO:0000313" key="12">
    <source>
        <dbReference type="Proteomes" id="UP000722791"/>
    </source>
</evidence>
<sequence length="605" mass="65625">MSTRGRGMDVKAAGTSSFVGTLKRFFKASHRSEDGAKVGEATSASQAQTRAPQSFYSEKGRDSLDIQLTYASDASATLPSPFSSRKSLDRHLLCSNSGPLVSTFQRSISIAKATLHHSISDSCENPSVRTSSQLLPRDDAGWPFEEQQKQLQGHSGRGARASPLKFAGRSDASLPSLCDSTSRSSLDIQSVAISSPALTGASRRPKQTSSVSLPSVEAPAQRDMLTSQAPQSPDGAIDMSAIASPMPITTLLALCPGAPPAMRRRHWALEDYEVISRIYKGSTSAVYKATCRRSGVPVALKVYSLSRVPPNVIHMIVREMKIHVELVHKHIVMLYGAFQDEKRLVLVQEYAGRGDMYGIYRSLNRRMTEAQLTHLVLAPFVEALSYLHARGICHRDIKPENILFTNDWRLMIADFGVSIDLNQERAVTRAGTLEYMAPEVERCPLKMLPEENKENPDLAYTTAVDIWATGVLAYELLVGFPPFVVDKATTAGGGAIGSGGNPGPGGMFLVEYANRRTLSFPASTSAHARDFIRLALAERPEERPTALQLSRHPWLAAAMQQPPPRRSQGQLSTFNVVPMYPSRLGSSSMASGPNSSTVAAAALAI</sequence>
<feature type="region of interest" description="Disordered" evidence="9">
    <location>
        <begin position="120"/>
        <end position="139"/>
    </location>
</feature>
<evidence type="ECO:0000256" key="5">
    <source>
        <dbReference type="ARBA" id="ARBA00022840"/>
    </source>
</evidence>
<dbReference type="Proteomes" id="UP000722791">
    <property type="component" value="Unassembled WGS sequence"/>
</dbReference>
<feature type="domain" description="Protein kinase" evidence="10">
    <location>
        <begin position="272"/>
        <end position="555"/>
    </location>
</feature>
<dbReference type="SUPFAM" id="SSF56112">
    <property type="entry name" value="Protein kinase-like (PK-like)"/>
    <property type="match status" value="1"/>
</dbReference>
<feature type="binding site" evidence="7">
    <location>
        <position position="414"/>
    </location>
    <ligand>
        <name>ATP</name>
        <dbReference type="ChEBI" id="CHEBI:30616"/>
    </ligand>
</feature>
<keyword evidence="3 7" id="KW-0547">Nucleotide-binding</keyword>
<feature type="binding site" evidence="7">
    <location>
        <begin position="349"/>
        <end position="351"/>
    </location>
    <ligand>
        <name>ATP</name>
        <dbReference type="ChEBI" id="CHEBI:30616"/>
    </ligand>
</feature>
<dbReference type="GO" id="GO:0005524">
    <property type="term" value="F:ATP binding"/>
    <property type="evidence" value="ECO:0007669"/>
    <property type="project" value="UniProtKB-KW"/>
</dbReference>
<dbReference type="Gene3D" id="1.10.510.10">
    <property type="entry name" value="Transferase(Phosphotransferase) domain 1"/>
    <property type="match status" value="1"/>
</dbReference>
<evidence type="ECO:0000256" key="1">
    <source>
        <dbReference type="ARBA" id="ARBA00022527"/>
    </source>
</evidence>
<dbReference type="InterPro" id="IPR000719">
    <property type="entry name" value="Prot_kinase_dom"/>
</dbReference>
<dbReference type="EMBL" id="BNCQ01000033">
    <property type="protein sequence ID" value="GIM09989.1"/>
    <property type="molecule type" value="Genomic_DNA"/>
</dbReference>
<dbReference type="InterPro" id="IPR008271">
    <property type="entry name" value="Ser/Thr_kinase_AS"/>
</dbReference>
<dbReference type="InterPro" id="IPR011009">
    <property type="entry name" value="Kinase-like_dom_sf"/>
</dbReference>
<feature type="binding site" evidence="7">
    <location>
        <position position="301"/>
    </location>
    <ligand>
        <name>ATP</name>
        <dbReference type="ChEBI" id="CHEBI:30616"/>
    </ligand>
</feature>
<feature type="cross-link" description="Glycyl lysine isopeptide (Lys-Gly) (interchain with G-Cter in SUMO2)" evidence="8">
    <location>
        <position position="398"/>
    </location>
</feature>
<dbReference type="PANTHER" id="PTHR24350">
    <property type="entry name" value="SERINE/THREONINE-PROTEIN KINASE IAL-RELATED"/>
    <property type="match status" value="1"/>
</dbReference>
<dbReference type="GO" id="GO:0004674">
    <property type="term" value="F:protein serine/threonine kinase activity"/>
    <property type="evidence" value="ECO:0007669"/>
    <property type="project" value="UniProtKB-KW"/>
</dbReference>
<feature type="compositionally biased region" description="Polar residues" evidence="9">
    <location>
        <begin position="120"/>
        <end position="134"/>
    </location>
</feature>
<evidence type="ECO:0000256" key="4">
    <source>
        <dbReference type="ARBA" id="ARBA00022777"/>
    </source>
</evidence>
<proteinExistence type="predicted"/>
<evidence type="ECO:0000256" key="6">
    <source>
        <dbReference type="PIRSR" id="PIRSR630616-1"/>
    </source>
</evidence>
<keyword evidence="1" id="KW-0723">Serine/threonine-protein kinase</keyword>